<organism evidence="2">
    <name type="scientific">Rhizophora mucronata</name>
    <name type="common">Asiatic mangrove</name>
    <dbReference type="NCBI Taxonomy" id="61149"/>
    <lineage>
        <taxon>Eukaryota</taxon>
        <taxon>Viridiplantae</taxon>
        <taxon>Streptophyta</taxon>
        <taxon>Embryophyta</taxon>
        <taxon>Tracheophyta</taxon>
        <taxon>Spermatophyta</taxon>
        <taxon>Magnoliopsida</taxon>
        <taxon>eudicotyledons</taxon>
        <taxon>Gunneridae</taxon>
        <taxon>Pentapetalae</taxon>
        <taxon>rosids</taxon>
        <taxon>fabids</taxon>
        <taxon>Malpighiales</taxon>
        <taxon>Rhizophoraceae</taxon>
        <taxon>Rhizophora</taxon>
    </lineage>
</organism>
<accession>A0A2P2QD63</accession>
<evidence type="ECO:0000313" key="2">
    <source>
        <dbReference type="EMBL" id="MBX64837.1"/>
    </source>
</evidence>
<feature type="chain" id="PRO_5015179234" evidence="1">
    <location>
        <begin position="21"/>
        <end position="46"/>
    </location>
</feature>
<dbReference type="AlphaFoldDB" id="A0A2P2QD63"/>
<feature type="signal peptide" evidence="1">
    <location>
        <begin position="1"/>
        <end position="20"/>
    </location>
</feature>
<name>A0A2P2QD63_RHIMU</name>
<evidence type="ECO:0000256" key="1">
    <source>
        <dbReference type="SAM" id="SignalP"/>
    </source>
</evidence>
<reference evidence="2" key="1">
    <citation type="submission" date="2018-02" db="EMBL/GenBank/DDBJ databases">
        <title>Rhizophora mucronata_Transcriptome.</title>
        <authorList>
            <person name="Meera S.P."/>
            <person name="Sreeshan A."/>
            <person name="Augustine A."/>
        </authorList>
    </citation>
    <scope>NUCLEOTIDE SEQUENCE</scope>
    <source>
        <tissue evidence="2">Leaf</tissue>
    </source>
</reference>
<proteinExistence type="predicted"/>
<protein>
    <submittedName>
        <fullName evidence="2">Uncharacterized protein</fullName>
    </submittedName>
</protein>
<dbReference type="EMBL" id="GGEC01084353">
    <property type="protein sequence ID" value="MBX64837.1"/>
    <property type="molecule type" value="Transcribed_RNA"/>
</dbReference>
<keyword evidence="1" id="KW-0732">Signal</keyword>
<sequence>MGKLATSLVTMLYSLVSTRCQLFNKIPMSAYIFHHISCHMLFSILL</sequence>